<name>A0ABQ8UKN8_9EUKA</name>
<keyword evidence="2 4" id="KW-0863">Zinc-finger</keyword>
<dbReference type="InterPro" id="IPR013083">
    <property type="entry name" value="Znf_RING/FYVE/PHD"/>
</dbReference>
<sequence>MSKPRERAHLEYIGDPAVDRSLTDCPVCKEAFENPQILPCGHSLCLLCVPQNCQCPVCNAAFQPDRVIPNPALVHVVASLRIRCPQWGMGCPAILGIHQVDQHIHKECQWRTETCAQCHAGVALPLIGEHALIHGLVTRFAAGQTALGERTTGCEQQTRALEGHLTSVESALQQQLAQSEAATDQRLGGLEQRLAASEAALQERVAKAEATADARAREVSAAAMAAVARVETTSSREAAALHLLNDALSTRLDRAVAQLQTEAQARLEAVSKRFEAQIANLEEGHRRLEEAQRGIIGQLQQQVSSLKAQLEKARPRTDMPPCQASSALPCPALLTPGLAAADEAALRAQAAQQMEQAEAAAKKQVEEAQSQALEARAASERIQARLEDVLRASSGHLFPTTAIMTPAEASALSGFLAGRLRAGLTECPLVLRGSRDGFEATTFHRLCDRLRGTVVVVQTTTGNVFGGYASVAWNAVTNKYTPDPHAFLFSLRRARDPAGVPCKIPQNGIHPEQAVCCSMTYGPWWGCGHDLTLHHQCNANTSSYTRLAAYTLPLDGDRNFLNGGTSHFQVAELEIPSCVDLTPVDRPQSPNPHVDLSIPSEHPI</sequence>
<dbReference type="InterPro" id="IPR001841">
    <property type="entry name" value="Znf_RING"/>
</dbReference>
<feature type="coiled-coil region" evidence="5">
    <location>
        <begin position="340"/>
        <end position="385"/>
    </location>
</feature>
<protein>
    <submittedName>
        <fullName evidence="9">Uncharacterized protein</fullName>
    </submittedName>
</protein>
<keyword evidence="5" id="KW-0175">Coiled coil</keyword>
<organism evidence="9 10">
    <name type="scientific">Paratrimastix pyriformis</name>
    <dbReference type="NCBI Taxonomy" id="342808"/>
    <lineage>
        <taxon>Eukaryota</taxon>
        <taxon>Metamonada</taxon>
        <taxon>Preaxostyla</taxon>
        <taxon>Paratrimastigidae</taxon>
        <taxon>Paratrimastix</taxon>
    </lineage>
</organism>
<reference evidence="9" key="1">
    <citation type="journal article" date="2022" name="bioRxiv">
        <title>Genomics of Preaxostyla Flagellates Illuminates Evolutionary Transitions and the Path Towards Mitochondrial Loss.</title>
        <authorList>
            <person name="Novak L.V.F."/>
            <person name="Treitli S.C."/>
            <person name="Pyrih J."/>
            <person name="Halakuc P."/>
            <person name="Pipaliya S.V."/>
            <person name="Vacek V."/>
            <person name="Brzon O."/>
            <person name="Soukal P."/>
            <person name="Eme L."/>
            <person name="Dacks J.B."/>
            <person name="Karnkowska A."/>
            <person name="Elias M."/>
            <person name="Hampl V."/>
        </authorList>
    </citation>
    <scope>NUCLEOTIDE SEQUENCE</scope>
    <source>
        <strain evidence="9">RCP-MX</strain>
    </source>
</reference>
<dbReference type="Pfam" id="PF07534">
    <property type="entry name" value="TLD"/>
    <property type="match status" value="1"/>
</dbReference>
<proteinExistence type="predicted"/>
<keyword evidence="10" id="KW-1185">Reference proteome</keyword>
<evidence type="ECO:0000256" key="6">
    <source>
        <dbReference type="SAM" id="MobiDB-lite"/>
    </source>
</evidence>
<evidence type="ECO:0000259" key="7">
    <source>
        <dbReference type="PROSITE" id="PS50089"/>
    </source>
</evidence>
<accession>A0ABQ8UKN8</accession>
<evidence type="ECO:0000313" key="9">
    <source>
        <dbReference type="EMBL" id="KAJ4459775.1"/>
    </source>
</evidence>
<evidence type="ECO:0000259" key="8">
    <source>
        <dbReference type="PROSITE" id="PS51886"/>
    </source>
</evidence>
<evidence type="ECO:0000256" key="4">
    <source>
        <dbReference type="PROSITE-ProRule" id="PRU00175"/>
    </source>
</evidence>
<evidence type="ECO:0000256" key="1">
    <source>
        <dbReference type="ARBA" id="ARBA00022723"/>
    </source>
</evidence>
<dbReference type="InterPro" id="IPR050143">
    <property type="entry name" value="TRIM/RBCC"/>
</dbReference>
<keyword evidence="3" id="KW-0862">Zinc</keyword>
<dbReference type="PROSITE" id="PS51886">
    <property type="entry name" value="TLDC"/>
    <property type="match status" value="1"/>
</dbReference>
<dbReference type="SUPFAM" id="SSF57850">
    <property type="entry name" value="RING/U-box"/>
    <property type="match status" value="1"/>
</dbReference>
<evidence type="ECO:0000256" key="2">
    <source>
        <dbReference type="ARBA" id="ARBA00022771"/>
    </source>
</evidence>
<dbReference type="Proteomes" id="UP001141327">
    <property type="component" value="Unassembled WGS sequence"/>
</dbReference>
<dbReference type="PROSITE" id="PS00518">
    <property type="entry name" value="ZF_RING_1"/>
    <property type="match status" value="1"/>
</dbReference>
<dbReference type="EMBL" id="JAPMOS010000017">
    <property type="protein sequence ID" value="KAJ4459775.1"/>
    <property type="molecule type" value="Genomic_DNA"/>
</dbReference>
<evidence type="ECO:0000256" key="5">
    <source>
        <dbReference type="SAM" id="Coils"/>
    </source>
</evidence>
<dbReference type="PROSITE" id="PS50089">
    <property type="entry name" value="ZF_RING_2"/>
    <property type="match status" value="1"/>
</dbReference>
<dbReference type="SMART" id="SM00584">
    <property type="entry name" value="TLDc"/>
    <property type="match status" value="1"/>
</dbReference>
<dbReference type="InterPro" id="IPR017907">
    <property type="entry name" value="Znf_RING_CS"/>
</dbReference>
<dbReference type="InterPro" id="IPR027370">
    <property type="entry name" value="Znf-RING_euk"/>
</dbReference>
<dbReference type="SMART" id="SM00184">
    <property type="entry name" value="RING"/>
    <property type="match status" value="1"/>
</dbReference>
<gene>
    <name evidence="9" type="ORF">PAPYR_4171</name>
</gene>
<feature type="domain" description="RING-type" evidence="7">
    <location>
        <begin position="25"/>
        <end position="59"/>
    </location>
</feature>
<evidence type="ECO:0000313" key="10">
    <source>
        <dbReference type="Proteomes" id="UP001141327"/>
    </source>
</evidence>
<dbReference type="PANTHER" id="PTHR24103">
    <property type="entry name" value="E3 UBIQUITIN-PROTEIN LIGASE TRIM"/>
    <property type="match status" value="1"/>
</dbReference>
<dbReference type="Pfam" id="PF13445">
    <property type="entry name" value="zf-RING_UBOX"/>
    <property type="match status" value="1"/>
</dbReference>
<dbReference type="Gene3D" id="3.30.40.10">
    <property type="entry name" value="Zinc/RING finger domain, C3HC4 (zinc finger)"/>
    <property type="match status" value="1"/>
</dbReference>
<keyword evidence="1" id="KW-0479">Metal-binding</keyword>
<feature type="domain" description="TLDc" evidence="8">
    <location>
        <begin position="402"/>
        <end position="579"/>
    </location>
</feature>
<comment type="caution">
    <text evidence="9">The sequence shown here is derived from an EMBL/GenBank/DDBJ whole genome shotgun (WGS) entry which is preliminary data.</text>
</comment>
<feature type="region of interest" description="Disordered" evidence="6">
    <location>
        <begin position="584"/>
        <end position="604"/>
    </location>
</feature>
<evidence type="ECO:0000256" key="3">
    <source>
        <dbReference type="ARBA" id="ARBA00022833"/>
    </source>
</evidence>
<feature type="coiled-coil region" evidence="5">
    <location>
        <begin position="264"/>
        <end position="291"/>
    </location>
</feature>
<dbReference type="InterPro" id="IPR006571">
    <property type="entry name" value="TLDc_dom"/>
</dbReference>